<organism evidence="1 2">
    <name type="scientific">Mycolicibacterium rufum</name>
    <dbReference type="NCBI Taxonomy" id="318424"/>
    <lineage>
        <taxon>Bacteria</taxon>
        <taxon>Bacillati</taxon>
        <taxon>Actinomycetota</taxon>
        <taxon>Actinomycetes</taxon>
        <taxon>Mycobacteriales</taxon>
        <taxon>Mycobacteriaceae</taxon>
        <taxon>Mycolicibacterium</taxon>
    </lineage>
</organism>
<protein>
    <submittedName>
        <fullName evidence="1">Uncharacterized protein</fullName>
    </submittedName>
</protein>
<dbReference type="EMBL" id="CP103313">
    <property type="protein sequence ID" value="UVY95923.1"/>
    <property type="molecule type" value="Genomic_DNA"/>
</dbReference>
<gene>
    <name evidence="1" type="ORF">MJO55_29420</name>
</gene>
<keyword evidence="2" id="KW-1185">Reference proteome</keyword>
<sequence length="182" mass="19957">MIAWRQGHYGLAAVAAGAIGYQTGMAVDERCDFAQHARVRRPQPPDKKKDLKMPRHVYLSLFGRSVSGSVAESLINNGHLRGTLTCTDPACCTNGASSMSAEWRQHAVRARARELAELDDMPNAGWRLNHVARLAERAADAARTANEVLAETNIKDRLPERSFRSLATVADAIRAHGDRRAS</sequence>
<evidence type="ECO:0000313" key="1">
    <source>
        <dbReference type="EMBL" id="UVY95923.1"/>
    </source>
</evidence>
<dbReference type="Proteomes" id="UP001055159">
    <property type="component" value="Plasmid unnamed2"/>
</dbReference>
<evidence type="ECO:0000313" key="2">
    <source>
        <dbReference type="Proteomes" id="UP001055159"/>
    </source>
</evidence>
<accession>A0ABY5TST0</accession>
<reference evidence="1" key="1">
    <citation type="submission" date="2022-08" db="EMBL/GenBank/DDBJ databases">
        <title>Complete genome sequence of 14 non-tuberculosis mycobacteria type-strains.</title>
        <authorList>
            <person name="Igarashi Y."/>
            <person name="Osugi A."/>
            <person name="Mitarai S."/>
        </authorList>
    </citation>
    <scope>NUCLEOTIDE SEQUENCE</scope>
    <source>
        <strain evidence="1">JCM 16372</strain>
    </source>
</reference>
<dbReference type="RefSeq" id="WP_043416417.1">
    <property type="nucleotide sequence ID" value="NZ_CP103313.1"/>
</dbReference>
<geneLocation type="plasmid" evidence="1 2">
    <name>unnamed2</name>
</geneLocation>
<proteinExistence type="predicted"/>
<keyword evidence="1" id="KW-0614">Plasmid</keyword>
<name>A0ABY5TST0_9MYCO</name>